<reference evidence="2" key="1">
    <citation type="submission" date="2020-04" db="EMBL/GenBank/DDBJ databases">
        <title>Draft genome resource of the tomato pathogen Pseudocercospora fuligena.</title>
        <authorList>
            <person name="Zaccaron A."/>
        </authorList>
    </citation>
    <scope>NUCLEOTIDE SEQUENCE</scope>
    <source>
        <strain evidence="2">PF001</strain>
    </source>
</reference>
<name>A0A8H6R9P8_9PEZI</name>
<organism evidence="2 3">
    <name type="scientific">Pseudocercospora fuligena</name>
    <dbReference type="NCBI Taxonomy" id="685502"/>
    <lineage>
        <taxon>Eukaryota</taxon>
        <taxon>Fungi</taxon>
        <taxon>Dikarya</taxon>
        <taxon>Ascomycota</taxon>
        <taxon>Pezizomycotina</taxon>
        <taxon>Dothideomycetes</taxon>
        <taxon>Dothideomycetidae</taxon>
        <taxon>Mycosphaerellales</taxon>
        <taxon>Mycosphaerellaceae</taxon>
        <taxon>Pseudocercospora</taxon>
    </lineage>
</organism>
<dbReference type="OrthoDB" id="3646341at2759"/>
<evidence type="ECO:0000313" key="2">
    <source>
        <dbReference type="EMBL" id="KAF7186051.1"/>
    </source>
</evidence>
<protein>
    <recommendedName>
        <fullName evidence="4">Tyrosinase</fullName>
    </recommendedName>
</protein>
<proteinExistence type="predicted"/>
<accession>A0A8H6R9P8</accession>
<feature type="chain" id="PRO_5034900121" description="Tyrosinase" evidence="1">
    <location>
        <begin position="17"/>
        <end position="175"/>
    </location>
</feature>
<comment type="caution">
    <text evidence="2">The sequence shown here is derived from an EMBL/GenBank/DDBJ whole genome shotgun (WGS) entry which is preliminary data.</text>
</comment>
<gene>
    <name evidence="2" type="ORF">HII31_12578</name>
</gene>
<keyword evidence="1" id="KW-0732">Signal</keyword>
<evidence type="ECO:0000313" key="3">
    <source>
        <dbReference type="Proteomes" id="UP000660729"/>
    </source>
</evidence>
<feature type="non-terminal residue" evidence="2">
    <location>
        <position position="175"/>
    </location>
</feature>
<dbReference type="AlphaFoldDB" id="A0A8H6R9P8"/>
<feature type="signal peptide" evidence="1">
    <location>
        <begin position="1"/>
        <end position="16"/>
    </location>
</feature>
<evidence type="ECO:0000256" key="1">
    <source>
        <dbReference type="SAM" id="SignalP"/>
    </source>
</evidence>
<sequence length="175" mass="18837">LSTFFLTTNVAAVALAEPLYNRVPEPELEQPTPTLMADGHVEIRQNRVYNQDAVAATEEAPVVTTIWQASQVGTSATYIQYIVTQTFAEVPDQWPSAGVGSIGYGTLSKTKKNKRDAAPTAVVAGGTPVVLELHTKLETLWLQPVTQVIELHVVPTLPTFPGLGNETVILNDTAT</sequence>
<dbReference type="Proteomes" id="UP000660729">
    <property type="component" value="Unassembled WGS sequence"/>
</dbReference>
<dbReference type="EMBL" id="JABCIY010000270">
    <property type="protein sequence ID" value="KAF7186051.1"/>
    <property type="molecule type" value="Genomic_DNA"/>
</dbReference>
<keyword evidence="3" id="KW-1185">Reference proteome</keyword>
<evidence type="ECO:0008006" key="4">
    <source>
        <dbReference type="Google" id="ProtNLM"/>
    </source>
</evidence>